<feature type="non-terminal residue" evidence="2">
    <location>
        <position position="1"/>
    </location>
</feature>
<dbReference type="Gene3D" id="2.40.70.10">
    <property type="entry name" value="Acid Proteases"/>
    <property type="match status" value="1"/>
</dbReference>
<feature type="region of interest" description="Disordered" evidence="1">
    <location>
        <begin position="360"/>
        <end position="407"/>
    </location>
</feature>
<organism evidence="2 3">
    <name type="scientific">Rhizophlyctis rosea</name>
    <dbReference type="NCBI Taxonomy" id="64517"/>
    <lineage>
        <taxon>Eukaryota</taxon>
        <taxon>Fungi</taxon>
        <taxon>Fungi incertae sedis</taxon>
        <taxon>Chytridiomycota</taxon>
        <taxon>Chytridiomycota incertae sedis</taxon>
        <taxon>Chytridiomycetes</taxon>
        <taxon>Rhizophlyctidales</taxon>
        <taxon>Rhizophlyctidaceae</taxon>
        <taxon>Rhizophlyctis</taxon>
    </lineage>
</organism>
<comment type="caution">
    <text evidence="2">The sequence shown here is derived from an EMBL/GenBank/DDBJ whole genome shotgun (WGS) entry which is preliminary data.</text>
</comment>
<feature type="compositionally biased region" description="Gly residues" evidence="1">
    <location>
        <begin position="386"/>
        <end position="396"/>
    </location>
</feature>
<dbReference type="AlphaFoldDB" id="A0AAD5S2Y4"/>
<proteinExistence type="predicted"/>
<protein>
    <submittedName>
        <fullName evidence="2">Uncharacterized protein</fullName>
    </submittedName>
</protein>
<accession>A0AAD5S2Y4</accession>
<evidence type="ECO:0000313" key="3">
    <source>
        <dbReference type="Proteomes" id="UP001212841"/>
    </source>
</evidence>
<evidence type="ECO:0000256" key="1">
    <source>
        <dbReference type="SAM" id="MobiDB-lite"/>
    </source>
</evidence>
<dbReference type="EMBL" id="JADGJD010001637">
    <property type="protein sequence ID" value="KAJ3039418.1"/>
    <property type="molecule type" value="Genomic_DNA"/>
</dbReference>
<feature type="compositionally biased region" description="Basic and acidic residues" evidence="1">
    <location>
        <begin position="676"/>
        <end position="688"/>
    </location>
</feature>
<keyword evidence="3" id="KW-1185">Reference proteome</keyword>
<reference evidence="2" key="1">
    <citation type="submission" date="2020-05" db="EMBL/GenBank/DDBJ databases">
        <title>Phylogenomic resolution of chytrid fungi.</title>
        <authorList>
            <person name="Stajich J.E."/>
            <person name="Amses K."/>
            <person name="Simmons R."/>
            <person name="Seto K."/>
            <person name="Myers J."/>
            <person name="Bonds A."/>
            <person name="Quandt C.A."/>
            <person name="Barry K."/>
            <person name="Liu P."/>
            <person name="Grigoriev I."/>
            <person name="Longcore J.E."/>
            <person name="James T.Y."/>
        </authorList>
    </citation>
    <scope>NUCLEOTIDE SEQUENCE</scope>
    <source>
        <strain evidence="2">JEL0318</strain>
    </source>
</reference>
<evidence type="ECO:0000313" key="2">
    <source>
        <dbReference type="EMBL" id="KAJ3039418.1"/>
    </source>
</evidence>
<sequence>RLPEFFKGSRKPEEVNRFVPGLEMCFDSTRYTVPSGVGRNPQRKVLEGYDLHVKLHNELHIVSPGIPGMPAAVRDNYRSPVPAGPHAPTQVVSAAADKHLGLHKHVRQQEGTVVPAACVGCTNSAGNLVPWASPTLGIVCDNVLVNPNSYNFSTKFIGQNLLGDYFSPGGPGAAHPILGGLPCWRLTYPVQSSTADLKLAKLNAKATYGGLTDEKKISIDEGGINSDAAAWRDLTFKHRNADAATIVTGPWTWVQWKAAFLQQFLLANLSKQLNRQWLVASQHSLCTIDYHTELDKLRIKLNISDAMAIKKFRNSCNPALRGHQANYLVTAQMTSIIPTWETVKSAAHQIAAVHLEVKGKGRRAGAPAKSPSLSQPYQAGGRKGSRGGGNGSGGGRGRTRKPADTKAVEEEGTVFAALDDASCQWCLVNHACFYCQQPNAKHRVANCPQRPETSVNRTTPFSITPIEADSDEEGAEYNNTVRAIIPLTVGTVDLDPATFHIRCQFKNQTGLFLLDTGLTSSFIDQKFARSHGICSIALPKPIIYHQASSGTFRVTRSCQGSVTTSYGVYSSISFSIAPLSNHLDGLIGQDAFATYPDLLLGCLKVKHFFKIYNPGPHPPAKKTQIRKKKTVASVDSALTTLAIFSLDSDDDFWDEIVGCITEGIFEDHVVGGTAKEGGDKDFLDEHNNYEGLTGE</sequence>
<gene>
    <name evidence="2" type="ORF">HK097_002833</name>
</gene>
<name>A0AAD5S2Y4_9FUNG</name>
<dbReference type="Proteomes" id="UP001212841">
    <property type="component" value="Unassembled WGS sequence"/>
</dbReference>
<feature type="region of interest" description="Disordered" evidence="1">
    <location>
        <begin position="676"/>
        <end position="695"/>
    </location>
</feature>
<dbReference type="CDD" id="cd00303">
    <property type="entry name" value="retropepsin_like"/>
    <property type="match status" value="1"/>
</dbReference>
<dbReference type="InterPro" id="IPR021109">
    <property type="entry name" value="Peptidase_aspartic_dom_sf"/>
</dbReference>